<feature type="compositionally biased region" description="Basic and acidic residues" evidence="7">
    <location>
        <begin position="38"/>
        <end position="48"/>
    </location>
</feature>
<dbReference type="Pfam" id="PF00293">
    <property type="entry name" value="NUDIX"/>
    <property type="match status" value="1"/>
</dbReference>
<dbReference type="EMBL" id="JW877588">
    <property type="protein sequence ID" value="AFP10105.1"/>
    <property type="molecule type" value="mRNA"/>
</dbReference>
<dbReference type="PANTHER" id="PTHR12992">
    <property type="entry name" value="NUDIX HYDROLASE"/>
    <property type="match status" value="1"/>
</dbReference>
<keyword evidence="6" id="KW-0464">Manganese</keyword>
<dbReference type="AlphaFoldDB" id="V9LD08"/>
<organism evidence="9">
    <name type="scientific">Callorhinchus milii</name>
    <name type="common">Ghost shark</name>
    <dbReference type="NCBI Taxonomy" id="7868"/>
    <lineage>
        <taxon>Eukaryota</taxon>
        <taxon>Metazoa</taxon>
        <taxon>Chordata</taxon>
        <taxon>Craniata</taxon>
        <taxon>Vertebrata</taxon>
        <taxon>Chondrichthyes</taxon>
        <taxon>Holocephali</taxon>
        <taxon>Chimaeriformes</taxon>
        <taxon>Callorhinchidae</taxon>
        <taxon>Callorhinchus</taxon>
    </lineage>
</organism>
<keyword evidence="5" id="KW-0460">Magnesium</keyword>
<dbReference type="CDD" id="cd03426">
    <property type="entry name" value="NUDIX_CoAse_Nudt7"/>
    <property type="match status" value="1"/>
</dbReference>
<dbReference type="SUPFAM" id="SSF55811">
    <property type="entry name" value="Nudix"/>
    <property type="match status" value="1"/>
</dbReference>
<dbReference type="InterPro" id="IPR000086">
    <property type="entry name" value="NUDIX_hydrolase_dom"/>
</dbReference>
<evidence type="ECO:0000256" key="7">
    <source>
        <dbReference type="SAM" id="MobiDB-lite"/>
    </source>
</evidence>
<accession>V9LD08</accession>
<evidence type="ECO:0000256" key="6">
    <source>
        <dbReference type="ARBA" id="ARBA00023211"/>
    </source>
</evidence>
<dbReference type="GO" id="GO:0010945">
    <property type="term" value="F:coenzyme A diphosphatase activity"/>
    <property type="evidence" value="ECO:0007669"/>
    <property type="project" value="InterPro"/>
</dbReference>
<dbReference type="PROSITE" id="PS51462">
    <property type="entry name" value="NUDIX"/>
    <property type="match status" value="1"/>
</dbReference>
<protein>
    <submittedName>
        <fullName evidence="9">Nucleoside diphosphate-linked moiety X motif 8, mitochondrial</fullName>
    </submittedName>
</protein>
<evidence type="ECO:0000256" key="4">
    <source>
        <dbReference type="ARBA" id="ARBA00022801"/>
    </source>
</evidence>
<evidence type="ECO:0000259" key="8">
    <source>
        <dbReference type="PROSITE" id="PS51462"/>
    </source>
</evidence>
<feature type="domain" description="Nudix hydrolase" evidence="8">
    <location>
        <begin position="7"/>
        <end position="172"/>
    </location>
</feature>
<feature type="region of interest" description="Disordered" evidence="7">
    <location>
        <begin position="18"/>
        <end position="48"/>
    </location>
</feature>
<keyword evidence="3" id="KW-0479">Metal-binding</keyword>
<evidence type="ECO:0000256" key="1">
    <source>
        <dbReference type="ARBA" id="ARBA00001936"/>
    </source>
</evidence>
<evidence type="ECO:0000313" key="9">
    <source>
        <dbReference type="EMBL" id="AFP10105.1"/>
    </source>
</evidence>
<feature type="compositionally biased region" description="Acidic residues" evidence="7">
    <location>
        <begin position="27"/>
        <end position="37"/>
    </location>
</feature>
<name>V9LD08_CALMI</name>
<dbReference type="InterPro" id="IPR015797">
    <property type="entry name" value="NUDIX_hydrolase-like_dom_sf"/>
</dbReference>
<evidence type="ECO:0000256" key="5">
    <source>
        <dbReference type="ARBA" id="ARBA00022842"/>
    </source>
</evidence>
<sequence length="221" mass="24427">MEGRCRKAGAAVLVPLCREERGKEEGGKEEEEEEMAEEERGKEKGGREESWNAAVLFTRRSSSLGGRHRGDVCFPGGMAEEFDGDPLRTALRETEEELGVTVREGQVWGALDPITDRTGLMIIPFLANLGPIDVASIKANPREVEEVFAVALSELCAPENRGYTRYGERGRWAYTLPVFSVRGLKIWGVTALILNSTLQLLFPETYIDSICPKTGSETGKF</sequence>
<dbReference type="GO" id="GO:0046872">
    <property type="term" value="F:metal ion binding"/>
    <property type="evidence" value="ECO:0007669"/>
    <property type="project" value="UniProtKB-KW"/>
</dbReference>
<comment type="cofactor">
    <cofactor evidence="2">
        <name>Mg(2+)</name>
        <dbReference type="ChEBI" id="CHEBI:18420"/>
    </cofactor>
</comment>
<dbReference type="PANTHER" id="PTHR12992:SF11">
    <property type="entry name" value="MITOCHONDRIAL COENZYME A DIPHOSPHATASE NUDT8"/>
    <property type="match status" value="1"/>
</dbReference>
<comment type="cofactor">
    <cofactor evidence="1">
        <name>Mn(2+)</name>
        <dbReference type="ChEBI" id="CHEBI:29035"/>
    </cofactor>
</comment>
<proteinExistence type="evidence at transcript level"/>
<dbReference type="InterPro" id="IPR045121">
    <property type="entry name" value="CoAse"/>
</dbReference>
<evidence type="ECO:0000256" key="2">
    <source>
        <dbReference type="ARBA" id="ARBA00001946"/>
    </source>
</evidence>
<dbReference type="Gene3D" id="3.90.79.10">
    <property type="entry name" value="Nucleoside Triphosphate Pyrophosphohydrolase"/>
    <property type="match status" value="1"/>
</dbReference>
<evidence type="ECO:0000256" key="3">
    <source>
        <dbReference type="ARBA" id="ARBA00022723"/>
    </source>
</evidence>
<reference evidence="9" key="1">
    <citation type="journal article" date="2014" name="Nature">
        <title>Elephant shark genome provides unique insights into gnathostome evolution.</title>
        <authorList>
            <consortium name="International Elephant Shark Genome Sequencing Consortium"/>
            <person name="Venkatesh B."/>
            <person name="Lee A.P."/>
            <person name="Ravi V."/>
            <person name="Maurya A.K."/>
            <person name="Lian M.M."/>
            <person name="Swann J.B."/>
            <person name="Ohta Y."/>
            <person name="Flajnik M.F."/>
            <person name="Sutoh Y."/>
            <person name="Kasahara M."/>
            <person name="Hoon S."/>
            <person name="Gangu V."/>
            <person name="Roy S.W."/>
            <person name="Irimia M."/>
            <person name="Korzh V."/>
            <person name="Kondrychyn I."/>
            <person name="Lim Z.W."/>
            <person name="Tay B.H."/>
            <person name="Tohari S."/>
            <person name="Kong K.W."/>
            <person name="Ho S."/>
            <person name="Lorente-Galdos B."/>
            <person name="Quilez J."/>
            <person name="Marques-Bonet T."/>
            <person name="Raney B.J."/>
            <person name="Ingham P.W."/>
            <person name="Tay A."/>
            <person name="Hillier L.W."/>
            <person name="Minx P."/>
            <person name="Boehm T."/>
            <person name="Wilson R.K."/>
            <person name="Brenner S."/>
            <person name="Warren W.C."/>
        </authorList>
    </citation>
    <scope>NUCLEOTIDE SEQUENCE</scope>
    <source>
        <tissue evidence="9">Liver</tissue>
    </source>
</reference>
<keyword evidence="4" id="KW-0378">Hydrolase</keyword>